<dbReference type="AlphaFoldDB" id="A0A3R7GU44"/>
<accession>A0A3R7GU44</accession>
<evidence type="ECO:0000313" key="2">
    <source>
        <dbReference type="Proteomes" id="UP000286415"/>
    </source>
</evidence>
<reference evidence="1 2" key="1">
    <citation type="journal article" date="2018" name="Biotechnol. Adv.">
        <title>Improved genomic resources and new bioinformatic workflow for the carcinogenic parasite Clonorchis sinensis: Biotechnological implications.</title>
        <authorList>
            <person name="Wang D."/>
            <person name="Korhonen P.K."/>
            <person name="Gasser R.B."/>
            <person name="Young N.D."/>
        </authorList>
    </citation>
    <scope>NUCLEOTIDE SEQUENCE [LARGE SCALE GENOMIC DNA]</scope>
    <source>
        <strain evidence="1">Cs-k2</strain>
    </source>
</reference>
<dbReference type="EMBL" id="NIRI02000056">
    <property type="protein sequence ID" value="KAG5444970.1"/>
    <property type="molecule type" value="Genomic_DNA"/>
</dbReference>
<reference evidence="1 2" key="2">
    <citation type="journal article" date="2021" name="Genomics">
        <title>High-quality reference genome for Clonorchis sinensis.</title>
        <authorList>
            <person name="Young N.D."/>
            <person name="Stroehlein A.J."/>
            <person name="Kinkar L."/>
            <person name="Wang T."/>
            <person name="Sohn W.M."/>
            <person name="Chang B.C.H."/>
            <person name="Kaur P."/>
            <person name="Weisz D."/>
            <person name="Dudchenko O."/>
            <person name="Aiden E.L."/>
            <person name="Korhonen P.K."/>
            <person name="Gasser R.B."/>
        </authorList>
    </citation>
    <scope>NUCLEOTIDE SEQUENCE [LARGE SCALE GENOMIC DNA]</scope>
    <source>
        <strain evidence="1">Cs-k2</strain>
    </source>
</reference>
<dbReference type="InParanoid" id="A0A3R7GU44"/>
<protein>
    <submittedName>
        <fullName evidence="1">Uncharacterized protein</fullName>
    </submittedName>
</protein>
<evidence type="ECO:0000313" key="1">
    <source>
        <dbReference type="EMBL" id="KAG5444970.1"/>
    </source>
</evidence>
<comment type="caution">
    <text evidence="1">The sequence shown here is derived from an EMBL/GenBank/DDBJ whole genome shotgun (WGS) entry which is preliminary data.</text>
</comment>
<gene>
    <name evidence="1" type="ORF">CSKR_102576</name>
</gene>
<name>A0A3R7GU44_CLOSI</name>
<dbReference type="Proteomes" id="UP000286415">
    <property type="component" value="Unassembled WGS sequence"/>
</dbReference>
<keyword evidence="2" id="KW-1185">Reference proteome</keyword>
<organism evidence="1 2">
    <name type="scientific">Clonorchis sinensis</name>
    <name type="common">Chinese liver fluke</name>
    <dbReference type="NCBI Taxonomy" id="79923"/>
    <lineage>
        <taxon>Eukaryota</taxon>
        <taxon>Metazoa</taxon>
        <taxon>Spiralia</taxon>
        <taxon>Lophotrochozoa</taxon>
        <taxon>Platyhelminthes</taxon>
        <taxon>Trematoda</taxon>
        <taxon>Digenea</taxon>
        <taxon>Opisthorchiida</taxon>
        <taxon>Opisthorchiata</taxon>
        <taxon>Opisthorchiidae</taxon>
        <taxon>Clonorchis</taxon>
    </lineage>
</organism>
<sequence>MDIFVEHLFCTEAPGEHPAHWQSRGPYPGRQVPPKAPKRFVISFITPARSRFDTCDSWPNLHSFWCWTQSLIEVPVAQPKTRFLITSLRISRHQPTRSETTIVEHLKTSQFRCSNRPSLTAIQQNSPHCSLIHTSFHIPL</sequence>
<proteinExistence type="predicted"/>